<keyword evidence="2" id="KW-0178">Competence</keyword>
<feature type="transmembrane region" description="Helical" evidence="3">
    <location>
        <begin position="28"/>
        <end position="49"/>
    </location>
</feature>
<evidence type="ECO:0000313" key="5">
    <source>
        <dbReference type="Proteomes" id="UP000027602"/>
    </source>
</evidence>
<evidence type="ECO:0000256" key="2">
    <source>
        <dbReference type="ARBA" id="ARBA00023287"/>
    </source>
</evidence>
<sequence>MWIKMKKITKMVNRKNCGSILNDKGMTLIELLAIIVILGIISAIAGMVITKVIQNTRDRAFVANALAMKEAATYYIRQEIAEGHNPKERISYKELADRQFIDSIIDPDSGNFLQPSEESYVEIIGTRVAAVCLKGEKRNLCSKNGPDKAIPIEELSADLISSN</sequence>
<evidence type="ECO:0000256" key="1">
    <source>
        <dbReference type="ARBA" id="ARBA00004241"/>
    </source>
</evidence>
<dbReference type="InterPro" id="IPR012902">
    <property type="entry name" value="N_methyl_site"/>
</dbReference>
<name>A0A068LSZ4_BACMM</name>
<protein>
    <submittedName>
        <fullName evidence="4">Putative membrane protein</fullName>
    </submittedName>
</protein>
<dbReference type="Pfam" id="PF07963">
    <property type="entry name" value="N_methyl"/>
    <property type="match status" value="1"/>
</dbReference>
<dbReference type="SUPFAM" id="SSF54523">
    <property type="entry name" value="Pili subunits"/>
    <property type="match status" value="1"/>
</dbReference>
<dbReference type="PROSITE" id="PS00409">
    <property type="entry name" value="PROKAR_NTER_METHYL"/>
    <property type="match status" value="1"/>
</dbReference>
<comment type="subcellular location">
    <subcellularLocation>
        <location evidence="1">Cell surface</location>
    </subcellularLocation>
</comment>
<keyword evidence="5" id="KW-1185">Reference proteome</keyword>
<dbReference type="InterPro" id="IPR045584">
    <property type="entry name" value="Pilin-like"/>
</dbReference>
<dbReference type="STRING" id="796606.BMMGA3_12565"/>
<organism evidence="4 5">
    <name type="scientific">Bacillus methanolicus (strain MGA3 / ATCC 53907)</name>
    <dbReference type="NCBI Taxonomy" id="796606"/>
    <lineage>
        <taxon>Bacteria</taxon>
        <taxon>Bacillati</taxon>
        <taxon>Bacillota</taxon>
        <taxon>Bacilli</taxon>
        <taxon>Bacillales</taxon>
        <taxon>Bacillaceae</taxon>
        <taxon>Bacillus</taxon>
    </lineage>
</organism>
<evidence type="ECO:0000256" key="3">
    <source>
        <dbReference type="SAM" id="Phobius"/>
    </source>
</evidence>
<dbReference type="NCBIfam" id="TIGR02532">
    <property type="entry name" value="IV_pilin_GFxxxE"/>
    <property type="match status" value="1"/>
</dbReference>
<dbReference type="KEGG" id="bmet:BMMGA3_12565"/>
<keyword evidence="3" id="KW-0472">Membrane</keyword>
<gene>
    <name evidence="4" type="ORF">BMMGA3_12565</name>
</gene>
<reference evidence="4 5" key="1">
    <citation type="journal article" date="2015" name="BMC Genomics">
        <title>Transcriptome analysis of thermophilic methylotrophic Bacillus methanolicus MGA3 using RNA-sequencing provides detailed insights into its previously uncharted transcriptional landscape.</title>
        <authorList>
            <person name="Irla M."/>
            <person name="Neshat A."/>
            <person name="Brautaset T."/>
            <person name="Ruckert C."/>
            <person name="Kalinowski J."/>
            <person name="Wendisch V.F."/>
        </authorList>
    </citation>
    <scope>NUCLEOTIDE SEQUENCE [LARGE SCALE GENOMIC DNA]</scope>
    <source>
        <strain evidence="5">MGA3 / ATCC 53907</strain>
    </source>
</reference>
<dbReference type="eggNOG" id="COG4968">
    <property type="taxonomic scope" value="Bacteria"/>
</dbReference>
<dbReference type="GO" id="GO:0009986">
    <property type="term" value="C:cell surface"/>
    <property type="evidence" value="ECO:0007669"/>
    <property type="project" value="UniProtKB-SubCell"/>
</dbReference>
<dbReference type="Proteomes" id="UP000027602">
    <property type="component" value="Chromosome"/>
</dbReference>
<dbReference type="GO" id="GO:0030420">
    <property type="term" value="P:establishment of competence for transformation"/>
    <property type="evidence" value="ECO:0007669"/>
    <property type="project" value="UniProtKB-KW"/>
</dbReference>
<proteinExistence type="predicted"/>
<dbReference type="AlphaFoldDB" id="A0A068LSZ4"/>
<keyword evidence="3" id="KW-1133">Transmembrane helix</keyword>
<dbReference type="EMBL" id="CP007739">
    <property type="protein sequence ID" value="AIE60906.1"/>
    <property type="molecule type" value="Genomic_DNA"/>
</dbReference>
<dbReference type="Gene3D" id="3.30.700.10">
    <property type="entry name" value="Glycoprotein, Type 4 Pilin"/>
    <property type="match status" value="1"/>
</dbReference>
<dbReference type="HOGENOM" id="CLU_091705_7_0_9"/>
<keyword evidence="3" id="KW-0812">Transmembrane</keyword>
<accession>A0A068LSZ4</accession>
<evidence type="ECO:0000313" key="4">
    <source>
        <dbReference type="EMBL" id="AIE60906.1"/>
    </source>
</evidence>